<reference evidence="2" key="1">
    <citation type="journal article" date="2015" name="ISME J.">
        <title>Draft Genome Sequence of Streptomyces incarnatus NRRL8089, which Produces the Nucleoside Antibiotic Sinefungin.</title>
        <authorList>
            <person name="Oshima K."/>
            <person name="Hattori M."/>
            <person name="Shimizu H."/>
            <person name="Fukuda K."/>
            <person name="Nemoto M."/>
            <person name="Inagaki K."/>
            <person name="Tamura T."/>
        </authorList>
    </citation>
    <scope>NUCLEOTIDE SEQUENCE</scope>
    <source>
        <strain evidence="2">FACHB-1375</strain>
    </source>
</reference>
<dbReference type="Proteomes" id="UP000641646">
    <property type="component" value="Unassembled WGS sequence"/>
</dbReference>
<name>A0A926ZI63_9CYAN</name>
<accession>A0A926ZI63</accession>
<dbReference type="InterPro" id="IPR052264">
    <property type="entry name" value="UPF0175_domain"/>
</dbReference>
<keyword evidence="3" id="KW-1185">Reference proteome</keyword>
<sequence>MSTVQLEIPEEVLISLKETPATIAREMQILAAVKLFELGKLSSGRAAQLAGMPRVQFLLLLGKYQVSPFSLTTEELERDVQNA</sequence>
<evidence type="ECO:0000313" key="3">
    <source>
        <dbReference type="Proteomes" id="UP000641646"/>
    </source>
</evidence>
<proteinExistence type="inferred from homology"/>
<gene>
    <name evidence="2" type="ORF">H6G03_20285</name>
</gene>
<dbReference type="Pfam" id="PF03683">
    <property type="entry name" value="UPF0175"/>
    <property type="match status" value="1"/>
</dbReference>
<dbReference type="PANTHER" id="PTHR37525">
    <property type="entry name" value="UPF0175 PROTEIN SSL1255"/>
    <property type="match status" value="1"/>
</dbReference>
<organism evidence="2 3">
    <name type="scientific">Aerosakkonema funiforme FACHB-1375</name>
    <dbReference type="NCBI Taxonomy" id="2949571"/>
    <lineage>
        <taxon>Bacteria</taxon>
        <taxon>Bacillati</taxon>
        <taxon>Cyanobacteriota</taxon>
        <taxon>Cyanophyceae</taxon>
        <taxon>Oscillatoriophycideae</taxon>
        <taxon>Aerosakkonematales</taxon>
        <taxon>Aerosakkonemataceae</taxon>
        <taxon>Aerosakkonema</taxon>
    </lineage>
</organism>
<dbReference type="EMBL" id="JACJPW010000053">
    <property type="protein sequence ID" value="MBD2183369.1"/>
    <property type="molecule type" value="Genomic_DNA"/>
</dbReference>
<dbReference type="AlphaFoldDB" id="A0A926ZI63"/>
<dbReference type="PANTHER" id="PTHR37525:SF1">
    <property type="entry name" value="UPF0175 PROTEIN SSL1255"/>
    <property type="match status" value="1"/>
</dbReference>
<reference evidence="2" key="2">
    <citation type="submission" date="2020-08" db="EMBL/GenBank/DDBJ databases">
        <authorList>
            <person name="Chen M."/>
            <person name="Teng W."/>
            <person name="Zhao L."/>
            <person name="Hu C."/>
            <person name="Zhou Y."/>
            <person name="Han B."/>
            <person name="Song L."/>
            <person name="Shu W."/>
        </authorList>
    </citation>
    <scope>NUCLEOTIDE SEQUENCE</scope>
    <source>
        <strain evidence="2">FACHB-1375</strain>
    </source>
</reference>
<dbReference type="RefSeq" id="WP_190467558.1">
    <property type="nucleotide sequence ID" value="NZ_JACJPW010000053.1"/>
</dbReference>
<evidence type="ECO:0000256" key="1">
    <source>
        <dbReference type="ARBA" id="ARBA00005651"/>
    </source>
</evidence>
<comment type="similarity">
    <text evidence="1">Belongs to the UPF0175 family.</text>
</comment>
<dbReference type="InterPro" id="IPR005368">
    <property type="entry name" value="UPF0175"/>
</dbReference>
<evidence type="ECO:0000313" key="2">
    <source>
        <dbReference type="EMBL" id="MBD2183369.1"/>
    </source>
</evidence>
<comment type="caution">
    <text evidence="2">The sequence shown here is derived from an EMBL/GenBank/DDBJ whole genome shotgun (WGS) entry which is preliminary data.</text>
</comment>
<protein>
    <submittedName>
        <fullName evidence="2">UPF0175 family protein</fullName>
    </submittedName>
</protein>